<dbReference type="NCBIfam" id="TIGR00231">
    <property type="entry name" value="small_GTP"/>
    <property type="match status" value="1"/>
</dbReference>
<dbReference type="STRING" id="644295.Metev_0551"/>
<dbReference type="Pfam" id="PF13167">
    <property type="entry name" value="GTP-bdg_N"/>
    <property type="match status" value="1"/>
</dbReference>
<dbReference type="Pfam" id="PF16360">
    <property type="entry name" value="GTP-bdg_M"/>
    <property type="match status" value="1"/>
</dbReference>
<name>D7E8C0_METEZ</name>
<dbReference type="Gene3D" id="3.40.50.11060">
    <property type="entry name" value="GTPase HflX, N-terminal domain"/>
    <property type="match status" value="1"/>
</dbReference>
<dbReference type="InterPro" id="IPR025121">
    <property type="entry name" value="GTPase_HflX_N"/>
</dbReference>
<keyword evidence="3 6" id="KW-0547">Nucleotide-binding</keyword>
<comment type="function">
    <text evidence="6">GTPase that associates with the 50S ribosomal subunit and may have a role during protein synthesis or ribosome biogenesis.</text>
</comment>
<evidence type="ECO:0000256" key="1">
    <source>
        <dbReference type="ARBA" id="ARBA00022490"/>
    </source>
</evidence>
<feature type="binding site" evidence="7">
    <location>
        <begin position="310"/>
        <end position="313"/>
    </location>
    <ligand>
        <name>GTP</name>
        <dbReference type="ChEBI" id="CHEBI:37565"/>
    </ligand>
</feature>
<evidence type="ECO:0000313" key="12">
    <source>
        <dbReference type="Proteomes" id="UP000000391"/>
    </source>
</evidence>
<feature type="binding site" evidence="7">
    <location>
        <begin position="197"/>
        <end position="204"/>
    </location>
    <ligand>
        <name>GTP</name>
        <dbReference type="ChEBI" id="CHEBI:37565"/>
    </ligand>
</feature>
<dbReference type="HAMAP" id="MF_00900">
    <property type="entry name" value="GTPase_HflX"/>
    <property type="match status" value="1"/>
</dbReference>
<dbReference type="InterPro" id="IPR032305">
    <property type="entry name" value="GTP-bd_M"/>
</dbReference>
<evidence type="ECO:0000256" key="8">
    <source>
        <dbReference type="PIRSR" id="PIRSR006809-2"/>
    </source>
</evidence>
<dbReference type="RefSeq" id="WP_013194030.1">
    <property type="nucleotide sequence ID" value="NC_014253.1"/>
</dbReference>
<evidence type="ECO:0000256" key="7">
    <source>
        <dbReference type="PIRSR" id="PIRSR006809-1"/>
    </source>
</evidence>
<keyword evidence="4 8" id="KW-0460">Magnesium</keyword>
<dbReference type="AlphaFoldDB" id="D7E8C0"/>
<dbReference type="Gene3D" id="3.40.50.300">
    <property type="entry name" value="P-loop containing nucleotide triphosphate hydrolases"/>
    <property type="match status" value="1"/>
</dbReference>
<feature type="coiled-coil region" evidence="9">
    <location>
        <begin position="107"/>
        <end position="184"/>
    </location>
</feature>
<dbReference type="FunFam" id="3.40.50.11060:FF:000001">
    <property type="entry name" value="GTPase HflX"/>
    <property type="match status" value="1"/>
</dbReference>
<dbReference type="GO" id="GO:0043022">
    <property type="term" value="F:ribosome binding"/>
    <property type="evidence" value="ECO:0007669"/>
    <property type="project" value="TreeGrafter"/>
</dbReference>
<dbReference type="Gene3D" id="6.10.250.2860">
    <property type="match status" value="1"/>
</dbReference>
<organism evidence="11 12">
    <name type="scientific">Methanohalobium evestigatum (strain ATCC BAA-1072 / DSM 3721 / NBRC 107634 / OCM 161 / Z-7303)</name>
    <dbReference type="NCBI Taxonomy" id="644295"/>
    <lineage>
        <taxon>Archaea</taxon>
        <taxon>Methanobacteriati</taxon>
        <taxon>Methanobacteriota</taxon>
        <taxon>Stenosarchaea group</taxon>
        <taxon>Methanomicrobia</taxon>
        <taxon>Methanosarcinales</taxon>
        <taxon>Methanosarcinaceae</taxon>
        <taxon>Methanohalobium</taxon>
    </lineage>
</organism>
<evidence type="ECO:0000256" key="3">
    <source>
        <dbReference type="ARBA" id="ARBA00022741"/>
    </source>
</evidence>
<dbReference type="PROSITE" id="PS51705">
    <property type="entry name" value="G_HFLX"/>
    <property type="match status" value="1"/>
</dbReference>
<dbReference type="OrthoDB" id="10150at2157"/>
<reference evidence="11 12" key="1">
    <citation type="submission" date="2010-06" db="EMBL/GenBank/DDBJ databases">
        <title>Complete sequence chromosome of Methanohalobium evestigatum Z-7303.</title>
        <authorList>
            <consortium name="US DOE Joint Genome Institute"/>
            <person name="Lucas S."/>
            <person name="Copeland A."/>
            <person name="Lapidus A."/>
            <person name="Cheng J.-F."/>
            <person name="Bruce D."/>
            <person name="Goodwin L."/>
            <person name="Pitluck S."/>
            <person name="Saunders E."/>
            <person name="Detter J.C."/>
            <person name="Han C."/>
            <person name="Tapia R."/>
            <person name="Land M."/>
            <person name="Hauser L."/>
            <person name="Kyrpides N."/>
            <person name="Mikhailova N."/>
            <person name="Sieprawska-Lupa M."/>
            <person name="Whitman W.B."/>
            <person name="Anderson I."/>
            <person name="Woyke T."/>
        </authorList>
    </citation>
    <scope>NUCLEOTIDE SEQUENCE [LARGE SCALE GENOMIC DNA]</scope>
    <source>
        <strain evidence="12">ATCC BAA-1072 / DSM 3721 / NBRC 107634 / OCM 161 / Z-7303</strain>
    </source>
</reference>
<dbReference type="InterPro" id="IPR030394">
    <property type="entry name" value="G_HFLX_dom"/>
</dbReference>
<protein>
    <recommendedName>
        <fullName evidence="6">GTPase HflX</fullName>
    </recommendedName>
    <alternativeName>
        <fullName evidence="6">GTP-binding protein HflX</fullName>
    </alternativeName>
</protein>
<dbReference type="HOGENOM" id="CLU_019597_2_0_2"/>
<feature type="binding site" evidence="8">
    <location>
        <position position="224"/>
    </location>
    <ligand>
        <name>Mg(2+)</name>
        <dbReference type="ChEBI" id="CHEBI:18420"/>
    </ligand>
</feature>
<dbReference type="InterPro" id="IPR027417">
    <property type="entry name" value="P-loop_NTPase"/>
</dbReference>
<dbReference type="GO" id="GO:0005525">
    <property type="term" value="F:GTP binding"/>
    <property type="evidence" value="ECO:0007669"/>
    <property type="project" value="UniProtKB-UniRule"/>
</dbReference>
<dbReference type="GeneID" id="9346173"/>
<dbReference type="CDD" id="cd01878">
    <property type="entry name" value="HflX"/>
    <property type="match status" value="1"/>
</dbReference>
<feature type="binding site" evidence="8">
    <location>
        <position position="204"/>
    </location>
    <ligand>
        <name>Mg(2+)</name>
        <dbReference type="ChEBI" id="CHEBI:18420"/>
    </ligand>
</feature>
<dbReference type="NCBIfam" id="TIGR03156">
    <property type="entry name" value="GTP_HflX"/>
    <property type="match status" value="1"/>
</dbReference>
<dbReference type="InterPro" id="IPR005225">
    <property type="entry name" value="Small_GTP-bd"/>
</dbReference>
<keyword evidence="5 6" id="KW-0342">GTP-binding</keyword>
<evidence type="ECO:0000256" key="9">
    <source>
        <dbReference type="SAM" id="Coils"/>
    </source>
</evidence>
<sequence>MKSVILVQRNEPRSNESENSDKLFELEELAKSAGYCIVGEITQSKNPDRRYQVGRGKVDELASLVNEYNAEKVIFYNQLSTIQIYNVSETCKCEVIDKFHLILEIFATRATTKRAKLQVELAQLEYELPKAKNIVSLLKQEERPGFMSLGEYEDSYEQDIKNRISRIKNELKTAKKDRESLRKFRHDKGFSLVALAGYTNAGKSTLFNTIVDEDVRVEDMLFTTLSPVTRSLNLGGRHVLLTDTVGFIEDLPHWMIDAFRSTLDEIFLTDVILLVVDVAEDAEKIRKKLATSHEILWNKSEGAPIITVLNKVDAIKSDELNKKLDKIEYLAPNPVFISAKSGYGLDNLKKQINQQVPGWKRTSVSLPMSDDGMAAVSWLFEEGVVHNIDYGDYIEVDLEARDEIIHKAQIYEREIFVD</sequence>
<dbReference type="PIRSF" id="PIRSF006809">
    <property type="entry name" value="GTP-binding_hflX_prd"/>
    <property type="match status" value="1"/>
</dbReference>
<feature type="domain" description="Hflx-type G" evidence="10">
    <location>
        <begin position="191"/>
        <end position="360"/>
    </location>
</feature>
<gene>
    <name evidence="6" type="primary">hflX</name>
    <name evidence="11" type="ordered locus">Metev_0551</name>
</gene>
<feature type="binding site" evidence="7">
    <location>
        <begin position="222"/>
        <end position="226"/>
    </location>
    <ligand>
        <name>GTP</name>
        <dbReference type="ChEBI" id="CHEBI:37565"/>
    </ligand>
</feature>
<evidence type="ECO:0000256" key="4">
    <source>
        <dbReference type="ARBA" id="ARBA00022842"/>
    </source>
</evidence>
<dbReference type="PRINTS" id="PR00326">
    <property type="entry name" value="GTP1OBG"/>
</dbReference>
<dbReference type="KEGG" id="mev:Metev_0551"/>
<dbReference type="GO" id="GO:0046872">
    <property type="term" value="F:metal ion binding"/>
    <property type="evidence" value="ECO:0007669"/>
    <property type="project" value="UniProtKB-KW"/>
</dbReference>
<comment type="cofactor">
    <cofactor evidence="8">
        <name>Mg(2+)</name>
        <dbReference type="ChEBI" id="CHEBI:18420"/>
    </cofactor>
</comment>
<evidence type="ECO:0000259" key="10">
    <source>
        <dbReference type="PROSITE" id="PS51705"/>
    </source>
</evidence>
<evidence type="ECO:0000256" key="2">
    <source>
        <dbReference type="ARBA" id="ARBA00022723"/>
    </source>
</evidence>
<accession>D7E8C0</accession>
<proteinExistence type="inferred from homology"/>
<comment type="similarity">
    <text evidence="6">Belongs to the TRAFAC class OBG-HflX-like GTPase superfamily. HflX GTPase family.</text>
</comment>
<dbReference type="Pfam" id="PF01926">
    <property type="entry name" value="MMR_HSR1"/>
    <property type="match status" value="1"/>
</dbReference>
<comment type="subcellular location">
    <subcellularLocation>
        <location evidence="6">Cytoplasm</location>
    </subcellularLocation>
    <text evidence="6">May associate with membranes.</text>
</comment>
<dbReference type="Proteomes" id="UP000000391">
    <property type="component" value="Chromosome"/>
</dbReference>
<comment type="subunit">
    <text evidence="6">Monomer. Associates with the 50S ribosomal subunit.</text>
</comment>
<dbReference type="InterPro" id="IPR016496">
    <property type="entry name" value="GTPase_HflX"/>
</dbReference>
<keyword evidence="1 6" id="KW-0963">Cytoplasm</keyword>
<dbReference type="PANTHER" id="PTHR10229:SF8">
    <property type="entry name" value="GTPASE HFLX"/>
    <property type="match status" value="1"/>
</dbReference>
<feature type="binding site" evidence="7">
    <location>
        <begin position="338"/>
        <end position="340"/>
    </location>
    <ligand>
        <name>GTP</name>
        <dbReference type="ChEBI" id="CHEBI:37565"/>
    </ligand>
</feature>
<dbReference type="GO" id="GO:0003924">
    <property type="term" value="F:GTPase activity"/>
    <property type="evidence" value="ECO:0007669"/>
    <property type="project" value="UniProtKB-UniRule"/>
</dbReference>
<dbReference type="PANTHER" id="PTHR10229">
    <property type="entry name" value="GTP-BINDING PROTEIN HFLX"/>
    <property type="match status" value="1"/>
</dbReference>
<evidence type="ECO:0000313" key="11">
    <source>
        <dbReference type="EMBL" id="ADI73462.1"/>
    </source>
</evidence>
<evidence type="ECO:0000256" key="6">
    <source>
        <dbReference type="HAMAP-Rule" id="MF_00900"/>
    </source>
</evidence>
<keyword evidence="2 8" id="KW-0479">Metal-binding</keyword>
<dbReference type="InterPro" id="IPR006073">
    <property type="entry name" value="GTP-bd"/>
</dbReference>
<evidence type="ECO:0000256" key="5">
    <source>
        <dbReference type="ARBA" id="ARBA00023134"/>
    </source>
</evidence>
<dbReference type="SUPFAM" id="SSF52540">
    <property type="entry name" value="P-loop containing nucleoside triphosphate hydrolases"/>
    <property type="match status" value="1"/>
</dbReference>
<dbReference type="InterPro" id="IPR042108">
    <property type="entry name" value="GTPase_HflX_N_sf"/>
</dbReference>
<dbReference type="EMBL" id="CP002069">
    <property type="protein sequence ID" value="ADI73462.1"/>
    <property type="molecule type" value="Genomic_DNA"/>
</dbReference>
<feature type="binding site" evidence="7">
    <location>
        <begin position="243"/>
        <end position="246"/>
    </location>
    <ligand>
        <name>GTP</name>
        <dbReference type="ChEBI" id="CHEBI:37565"/>
    </ligand>
</feature>
<dbReference type="GO" id="GO:0005737">
    <property type="term" value="C:cytoplasm"/>
    <property type="evidence" value="ECO:0007669"/>
    <property type="project" value="UniProtKB-SubCell"/>
</dbReference>
<keyword evidence="12" id="KW-1185">Reference proteome</keyword>
<keyword evidence="9" id="KW-0175">Coiled coil</keyword>